<accession>A0AAN9YZC9</accession>
<dbReference type="GO" id="GO:0019991">
    <property type="term" value="P:septate junction assembly"/>
    <property type="evidence" value="ECO:0007669"/>
    <property type="project" value="InterPro"/>
</dbReference>
<dbReference type="PANTHER" id="PTHR36692">
    <property type="entry name" value="PROTEIN SNAKESKIN"/>
    <property type="match status" value="1"/>
</dbReference>
<name>A0AAN9YZC9_9ORTH</name>
<dbReference type="InterPro" id="IPR038976">
    <property type="entry name" value="Ssk"/>
</dbReference>
<feature type="transmembrane region" description="Helical" evidence="1">
    <location>
        <begin position="57"/>
        <end position="77"/>
    </location>
</feature>
<dbReference type="EMBL" id="JAZDUA010000736">
    <property type="protein sequence ID" value="KAK7789562.1"/>
    <property type="molecule type" value="Genomic_DNA"/>
</dbReference>
<feature type="transmembrane region" description="Helical" evidence="1">
    <location>
        <begin position="89"/>
        <end position="110"/>
    </location>
</feature>
<evidence type="ECO:0000313" key="3">
    <source>
        <dbReference type="Proteomes" id="UP001378592"/>
    </source>
</evidence>
<evidence type="ECO:0000313" key="2">
    <source>
        <dbReference type="EMBL" id="KAK7789562.1"/>
    </source>
</evidence>
<dbReference type="PANTHER" id="PTHR36692:SF3">
    <property type="entry name" value="PROTEIN SNAKESKIN"/>
    <property type="match status" value="1"/>
</dbReference>
<keyword evidence="3" id="KW-1185">Reference proteome</keyword>
<sequence>MAATALPVTLKQLKQPGFVLKFIEIAMLLATTLVARLGNGGHPTSFHKMSGAADTLGHGVCLAYLIISPVLLIGYVLGEVGPQRRKMEFIFNCLGALLLLVAGAVAVDFWRSVGMVPAHAPLHTWEQLRALAVAAAGERTAGLSLGCLSLLTALLYLLDAFFGYRMGLSNV</sequence>
<gene>
    <name evidence="2" type="ORF">R5R35_011730</name>
</gene>
<dbReference type="GO" id="GO:0005886">
    <property type="term" value="C:plasma membrane"/>
    <property type="evidence" value="ECO:0007669"/>
    <property type="project" value="TreeGrafter"/>
</dbReference>
<proteinExistence type="predicted"/>
<dbReference type="GO" id="GO:0033644">
    <property type="term" value="C:host cell membrane"/>
    <property type="evidence" value="ECO:0007669"/>
    <property type="project" value="InterPro"/>
</dbReference>
<dbReference type="Proteomes" id="UP001378592">
    <property type="component" value="Unassembled WGS sequence"/>
</dbReference>
<keyword evidence="1" id="KW-0812">Transmembrane</keyword>
<comment type="caution">
    <text evidence="2">The sequence shown here is derived from an EMBL/GenBank/DDBJ whole genome shotgun (WGS) entry which is preliminary data.</text>
</comment>
<dbReference type="InterPro" id="IPR010881">
    <property type="entry name" value="Herpes_LMP2"/>
</dbReference>
<reference evidence="2 3" key="1">
    <citation type="submission" date="2024-03" db="EMBL/GenBank/DDBJ databases">
        <title>The genome assembly and annotation of the cricket Gryllus longicercus Weissman &amp; Gray.</title>
        <authorList>
            <person name="Szrajer S."/>
            <person name="Gray D."/>
            <person name="Ylla G."/>
        </authorList>
    </citation>
    <scope>NUCLEOTIDE SEQUENCE [LARGE SCALE GENOMIC DNA]</scope>
    <source>
        <strain evidence="2">DAG 2021-001</strain>
        <tissue evidence="2">Whole body minus gut</tissue>
    </source>
</reference>
<organism evidence="2 3">
    <name type="scientific">Gryllus longicercus</name>
    <dbReference type="NCBI Taxonomy" id="2509291"/>
    <lineage>
        <taxon>Eukaryota</taxon>
        <taxon>Metazoa</taxon>
        <taxon>Ecdysozoa</taxon>
        <taxon>Arthropoda</taxon>
        <taxon>Hexapoda</taxon>
        <taxon>Insecta</taxon>
        <taxon>Pterygota</taxon>
        <taxon>Neoptera</taxon>
        <taxon>Polyneoptera</taxon>
        <taxon>Orthoptera</taxon>
        <taxon>Ensifera</taxon>
        <taxon>Gryllidea</taxon>
        <taxon>Grylloidea</taxon>
        <taxon>Gryllidae</taxon>
        <taxon>Gryllinae</taxon>
        <taxon>Gryllus</taxon>
    </lineage>
</organism>
<feature type="transmembrane region" description="Helical" evidence="1">
    <location>
        <begin position="130"/>
        <end position="158"/>
    </location>
</feature>
<evidence type="ECO:0008006" key="4">
    <source>
        <dbReference type="Google" id="ProtNLM"/>
    </source>
</evidence>
<dbReference type="AlphaFoldDB" id="A0AAN9YZC9"/>
<evidence type="ECO:0000256" key="1">
    <source>
        <dbReference type="SAM" id="Phobius"/>
    </source>
</evidence>
<keyword evidence="1" id="KW-0472">Membrane</keyword>
<dbReference type="Pfam" id="PF07415">
    <property type="entry name" value="Herpes_LMP2"/>
    <property type="match status" value="1"/>
</dbReference>
<keyword evidence="1" id="KW-1133">Transmembrane helix</keyword>
<feature type="transmembrane region" description="Helical" evidence="1">
    <location>
        <begin position="18"/>
        <end position="37"/>
    </location>
</feature>
<protein>
    <recommendedName>
        <fullName evidence="4">MARVEL domain-containing protein</fullName>
    </recommendedName>
</protein>
<dbReference type="GO" id="GO:0019042">
    <property type="term" value="P:viral latency"/>
    <property type="evidence" value="ECO:0007669"/>
    <property type="project" value="InterPro"/>
</dbReference>